<organism evidence="2 3">
    <name type="scientific">Vagococcus acidifermentans</name>
    <dbReference type="NCBI Taxonomy" id="564710"/>
    <lineage>
        <taxon>Bacteria</taxon>
        <taxon>Bacillati</taxon>
        <taxon>Bacillota</taxon>
        <taxon>Bacilli</taxon>
        <taxon>Lactobacillales</taxon>
        <taxon>Enterococcaceae</taxon>
        <taxon>Vagococcus</taxon>
    </lineage>
</organism>
<dbReference type="AlphaFoldDB" id="A0A430ALQ6"/>
<keyword evidence="3" id="KW-1185">Reference proteome</keyword>
<evidence type="ECO:0000313" key="3">
    <source>
        <dbReference type="Proteomes" id="UP000286773"/>
    </source>
</evidence>
<gene>
    <name evidence="2" type="ORF">CBF27_13565</name>
</gene>
<proteinExistence type="predicted"/>
<dbReference type="EMBL" id="NGKC01000024">
    <property type="protein sequence ID" value="RSU09038.1"/>
    <property type="molecule type" value="Genomic_DNA"/>
</dbReference>
<name>A0A430ALQ6_9ENTE</name>
<feature type="transmembrane region" description="Helical" evidence="1">
    <location>
        <begin position="104"/>
        <end position="122"/>
    </location>
</feature>
<keyword evidence="1" id="KW-1133">Transmembrane helix</keyword>
<evidence type="ECO:0000256" key="1">
    <source>
        <dbReference type="SAM" id="Phobius"/>
    </source>
</evidence>
<dbReference type="Proteomes" id="UP000286773">
    <property type="component" value="Unassembled WGS sequence"/>
</dbReference>
<feature type="transmembrane region" description="Helical" evidence="1">
    <location>
        <begin position="134"/>
        <end position="152"/>
    </location>
</feature>
<sequence length="306" mass="34132">MAETEDWLLRYGVILGKRYTEKQKKKFLRSASKEFQSMGYNVAVTRSEVSVLKTEKKSFYNLYAGDLKKADVVFATYYDTPVKSFNLYRQVAFQNHVPRMAATVHLFVLVALIVLAGALFYYGLLPGIYNKGLLSLPTVGTIALALLFFYLIMHFRSGIPNRVNMTRNTSSLLALLQTANELSKKQQKRVAFALIDGGTTTDYGSRMLKDALGSSRAPIVFLDSVGNTGPFQWFTSKKMTLPAEDQQHPLSDDQKELGDILLTAGTYADGQVVIEQANSSKDKQLDEQKVASAAKRLKHIAAQLIH</sequence>
<comment type="caution">
    <text evidence="2">The sequence shown here is derived from an EMBL/GenBank/DDBJ whole genome shotgun (WGS) entry which is preliminary data.</text>
</comment>
<keyword evidence="1" id="KW-0472">Membrane</keyword>
<protein>
    <submittedName>
        <fullName evidence="2">Uncharacterized protein</fullName>
    </submittedName>
</protein>
<accession>A0A430ALQ6</accession>
<evidence type="ECO:0000313" key="2">
    <source>
        <dbReference type="EMBL" id="RSU09038.1"/>
    </source>
</evidence>
<reference evidence="2 3" key="1">
    <citation type="submission" date="2017-05" db="EMBL/GenBank/DDBJ databases">
        <title>Vagococcus spp. assemblies.</title>
        <authorList>
            <person name="Gulvik C.A."/>
        </authorList>
    </citation>
    <scope>NUCLEOTIDE SEQUENCE [LARGE SCALE GENOMIC DNA]</scope>
    <source>
        <strain evidence="2 3">LMG 24798</strain>
    </source>
</reference>
<keyword evidence="1" id="KW-0812">Transmembrane</keyword>